<evidence type="ECO:0000313" key="10">
    <source>
        <dbReference type="Proteomes" id="UP000276133"/>
    </source>
</evidence>
<evidence type="ECO:0000256" key="8">
    <source>
        <dbReference type="PIRSR" id="PIRSR605502-1"/>
    </source>
</evidence>
<comment type="cofactor">
    <cofactor evidence="8">
        <name>Mg(2+)</name>
        <dbReference type="ChEBI" id="CHEBI:18420"/>
    </cofactor>
    <text evidence="8">Binds 2 magnesium ions per subunit.</text>
</comment>
<feature type="binding site" evidence="8">
    <location>
        <position position="305"/>
    </location>
    <ligand>
        <name>Mg(2+)</name>
        <dbReference type="ChEBI" id="CHEBI:18420"/>
        <label>2</label>
    </ligand>
</feature>
<evidence type="ECO:0000256" key="1">
    <source>
        <dbReference type="ARBA" id="ARBA00010702"/>
    </source>
</evidence>
<feature type="binding site" evidence="8">
    <location>
        <position position="308"/>
    </location>
    <ligand>
        <name>Mg(2+)</name>
        <dbReference type="ChEBI" id="CHEBI:18420"/>
        <label>1</label>
    </ligand>
</feature>
<dbReference type="SUPFAM" id="SSF101478">
    <property type="entry name" value="ADP-ribosylglycohydrolase"/>
    <property type="match status" value="1"/>
</dbReference>
<dbReference type="GO" id="GO:0046872">
    <property type="term" value="F:metal ion binding"/>
    <property type="evidence" value="ECO:0007669"/>
    <property type="project" value="UniProtKB-KW"/>
</dbReference>
<keyword evidence="9" id="KW-0326">Glycosidase</keyword>
<dbReference type="EC" id="3.2.2.19" evidence="4"/>
<dbReference type="InterPro" id="IPR036705">
    <property type="entry name" value="Ribosyl_crysJ1_sf"/>
</dbReference>
<evidence type="ECO:0000256" key="3">
    <source>
        <dbReference type="ARBA" id="ARBA00049582"/>
    </source>
</evidence>
<comment type="function">
    <text evidence="3">Specifically acts as an arginine mono-ADP-ribosylhydrolase by mediating the removal of mono-ADP-ribose attached to arginine residues on proteins.</text>
</comment>
<evidence type="ECO:0000313" key="9">
    <source>
        <dbReference type="EMBL" id="RNA35406.1"/>
    </source>
</evidence>
<accession>A0A3M7SI05</accession>
<feature type="binding site" evidence="8">
    <location>
        <position position="60"/>
    </location>
    <ligand>
        <name>Mg(2+)</name>
        <dbReference type="ChEBI" id="CHEBI:18420"/>
        <label>1</label>
    </ligand>
</feature>
<organism evidence="9 10">
    <name type="scientific">Brachionus plicatilis</name>
    <name type="common">Marine rotifer</name>
    <name type="synonym">Brachionus muelleri</name>
    <dbReference type="NCBI Taxonomy" id="10195"/>
    <lineage>
        <taxon>Eukaryota</taxon>
        <taxon>Metazoa</taxon>
        <taxon>Spiralia</taxon>
        <taxon>Gnathifera</taxon>
        <taxon>Rotifera</taxon>
        <taxon>Eurotatoria</taxon>
        <taxon>Monogononta</taxon>
        <taxon>Pseudotrocha</taxon>
        <taxon>Ploima</taxon>
        <taxon>Brachionidae</taxon>
        <taxon>Brachionus</taxon>
    </lineage>
</organism>
<keyword evidence="8" id="KW-0479">Metal-binding</keyword>
<dbReference type="InterPro" id="IPR050792">
    <property type="entry name" value="ADP-ribosylglycohydrolase"/>
</dbReference>
<sequence length="352" mass="39787">METFQKRYEACMLLHGVGDAMGYKNGKWEFNFVGEDIHKELKNLGDVQNLDLKSWKVSDDTVLHLAVAECLINVKEDKLTNAWYLKLIGHYKEGMRDMSGRAPGNTTIKCVHLLKNTEKGFQIPFNEKGGGCGASMRSPCIGLRFSQPENINELIEFAIESGRMTHHHPMGYMGSVAAALFTSYALQGIAISTWGRKALDHFEIAKNYIKKSGHFSEENLKNWKSFIDPWTQYLKTRGIFEKEDPVFPEKYGVKERDEFYKSISGCRNWAGALGLDSVLIAYDGLLAAKDNWVELCHRAMLHGGDNDSTGCLAGAWYGALYGLKNVPEINYKNLEYKDRLIKAGGQLFKFRN</sequence>
<dbReference type="STRING" id="10195.A0A3M7SI05"/>
<keyword evidence="2 9" id="KW-0378">Hydrolase</keyword>
<dbReference type="Proteomes" id="UP000276133">
    <property type="component" value="Unassembled WGS sequence"/>
</dbReference>
<comment type="caution">
    <text evidence="9">The sequence shown here is derived from an EMBL/GenBank/DDBJ whole genome shotgun (WGS) entry which is preliminary data.</text>
</comment>
<reference evidence="9 10" key="1">
    <citation type="journal article" date="2018" name="Sci. Rep.">
        <title>Genomic signatures of local adaptation to the degree of environmental predictability in rotifers.</title>
        <authorList>
            <person name="Franch-Gras L."/>
            <person name="Hahn C."/>
            <person name="Garcia-Roger E.M."/>
            <person name="Carmona M.J."/>
            <person name="Serra M."/>
            <person name="Gomez A."/>
        </authorList>
    </citation>
    <scope>NUCLEOTIDE SEQUENCE [LARGE SCALE GENOMIC DNA]</scope>
    <source>
        <strain evidence="9">HYR1</strain>
    </source>
</reference>
<feature type="binding site" evidence="8">
    <location>
        <position position="307"/>
    </location>
    <ligand>
        <name>Mg(2+)</name>
        <dbReference type="ChEBI" id="CHEBI:18420"/>
        <label>1</label>
    </ligand>
</feature>
<keyword evidence="10" id="KW-1185">Reference proteome</keyword>
<dbReference type="InterPro" id="IPR005502">
    <property type="entry name" value="Ribosyl_crysJ1"/>
</dbReference>
<feature type="binding site" evidence="8">
    <location>
        <position position="58"/>
    </location>
    <ligand>
        <name>Mg(2+)</name>
        <dbReference type="ChEBI" id="CHEBI:18420"/>
        <label>1</label>
    </ligand>
</feature>
<evidence type="ECO:0000256" key="2">
    <source>
        <dbReference type="ARBA" id="ARBA00022801"/>
    </source>
</evidence>
<dbReference type="OrthoDB" id="10250509at2759"/>
<dbReference type="Pfam" id="PF03747">
    <property type="entry name" value="ADP_ribosyl_GH"/>
    <property type="match status" value="1"/>
</dbReference>
<evidence type="ECO:0000256" key="4">
    <source>
        <dbReference type="ARBA" id="ARBA00049725"/>
    </source>
</evidence>
<dbReference type="Gene3D" id="1.10.4080.10">
    <property type="entry name" value="ADP-ribosylation/Crystallin J1"/>
    <property type="match status" value="1"/>
</dbReference>
<proteinExistence type="inferred from homology"/>
<keyword evidence="8" id="KW-0460">Magnesium</keyword>
<comment type="similarity">
    <text evidence="1">Belongs to the ADP-ribosylglycohydrolase family.</text>
</comment>
<evidence type="ECO:0000256" key="5">
    <source>
        <dbReference type="ARBA" id="ARBA00049773"/>
    </source>
</evidence>
<feature type="binding site" evidence="8">
    <location>
        <position position="59"/>
    </location>
    <ligand>
        <name>Mg(2+)</name>
        <dbReference type="ChEBI" id="CHEBI:18420"/>
        <label>1</label>
    </ligand>
</feature>
<evidence type="ECO:0000256" key="7">
    <source>
        <dbReference type="ARBA" id="ARBA00049810"/>
    </source>
</evidence>
<protein>
    <recommendedName>
        <fullName evidence="5">ADP-ribosylhydrolase ARH1</fullName>
        <ecNumber evidence="4">3.2.2.19</ecNumber>
    </recommendedName>
    <alternativeName>
        <fullName evidence="6">ADP-ribose-L-arginine cleaving enzyme</fullName>
    </alternativeName>
    <alternativeName>
        <fullName evidence="7">[Protein ADP-ribosylarginine] hydrolase</fullName>
    </alternativeName>
</protein>
<dbReference type="GO" id="GO:0003875">
    <property type="term" value="F:ADP-ribosylarginine hydrolase activity"/>
    <property type="evidence" value="ECO:0007669"/>
    <property type="project" value="UniProtKB-EC"/>
</dbReference>
<name>A0A3M7SI05_BRAPC</name>
<gene>
    <name evidence="9" type="ORF">BpHYR1_037184</name>
</gene>
<dbReference type="EMBL" id="REGN01001326">
    <property type="protein sequence ID" value="RNA35406.1"/>
    <property type="molecule type" value="Genomic_DNA"/>
</dbReference>
<dbReference type="PANTHER" id="PTHR16222:SF26">
    <property type="entry name" value="ADP-RIBOSYLHYDROLASE ARH1"/>
    <property type="match status" value="1"/>
</dbReference>
<dbReference type="AlphaFoldDB" id="A0A3M7SI05"/>
<dbReference type="PANTHER" id="PTHR16222">
    <property type="entry name" value="ADP-RIBOSYLGLYCOHYDROLASE"/>
    <property type="match status" value="1"/>
</dbReference>
<evidence type="ECO:0000256" key="6">
    <source>
        <dbReference type="ARBA" id="ARBA00049798"/>
    </source>
</evidence>